<dbReference type="OrthoDB" id="455020at2"/>
<proteinExistence type="predicted"/>
<gene>
    <name evidence="2" type="ORF">Osc7112_6416</name>
</gene>
<protein>
    <submittedName>
        <fullName evidence="2">Uncharacterized protein</fullName>
    </submittedName>
</protein>
<dbReference type="Proteomes" id="UP000010478">
    <property type="component" value="Plasmid pOSC7112.01"/>
</dbReference>
<dbReference type="EMBL" id="CP003615">
    <property type="protein sequence ID" value="AFZ10566.1"/>
    <property type="molecule type" value="Genomic_DNA"/>
</dbReference>
<keyword evidence="1" id="KW-0812">Transmembrane</keyword>
<dbReference type="HOGENOM" id="CLU_1319178_0_0_3"/>
<name>K9VRL5_9CYAN</name>
<feature type="transmembrane region" description="Helical" evidence="1">
    <location>
        <begin position="100"/>
        <end position="117"/>
    </location>
</feature>
<keyword evidence="2" id="KW-0614">Plasmid</keyword>
<feature type="transmembrane region" description="Helical" evidence="1">
    <location>
        <begin position="154"/>
        <end position="177"/>
    </location>
</feature>
<keyword evidence="3" id="KW-1185">Reference proteome</keyword>
<evidence type="ECO:0000256" key="1">
    <source>
        <dbReference type="SAM" id="Phobius"/>
    </source>
</evidence>
<accession>K9VRL5</accession>
<organism evidence="2 3">
    <name type="scientific">Phormidium nigroviride PCC 7112</name>
    <dbReference type="NCBI Taxonomy" id="179408"/>
    <lineage>
        <taxon>Bacteria</taxon>
        <taxon>Bacillati</taxon>
        <taxon>Cyanobacteriota</taxon>
        <taxon>Cyanophyceae</taxon>
        <taxon>Oscillatoriophycideae</taxon>
        <taxon>Oscillatoriales</taxon>
        <taxon>Oscillatoriaceae</taxon>
        <taxon>Phormidium</taxon>
    </lineage>
</organism>
<sequence length="238" mass="26003">MQNDYLNNNYRSHNDRARVTNLGITHKRRSHFSTFMRKFKLNNADLGFIAICLIAAIYLTLVQPLFVSVFSCASLVFFGLWQITRSVPILEKLLGSKIRFWHLAVAVITVTMFLNNFQTPAQAIFLSGLQAFMTNLASEAGAAGGGTAIDESTIVLIFNAIRGVFLLLVAAAALFAYNQAQQGNDWRPIVTQIALAFGIVIAIDVITFLFVGDGSGTTAGLVPNLPPLGVITSLTFWN</sequence>
<reference evidence="2 3" key="1">
    <citation type="submission" date="2012-05" db="EMBL/GenBank/DDBJ databases">
        <title>Finished plasmid 1 of genome of Oscillatoria sp. PCC 7112.</title>
        <authorList>
            <consortium name="US DOE Joint Genome Institute"/>
            <person name="Gugger M."/>
            <person name="Coursin T."/>
            <person name="Rippka R."/>
            <person name="Tandeau De Marsac N."/>
            <person name="Huntemann M."/>
            <person name="Wei C.-L."/>
            <person name="Han J."/>
            <person name="Detter J.C."/>
            <person name="Han C."/>
            <person name="Tapia R."/>
            <person name="Davenport K."/>
            <person name="Daligault H."/>
            <person name="Erkkila T."/>
            <person name="Gu W."/>
            <person name="Munk A.C.C."/>
            <person name="Teshima H."/>
            <person name="Xu Y."/>
            <person name="Chain P."/>
            <person name="Chen A."/>
            <person name="Krypides N."/>
            <person name="Mavromatis K."/>
            <person name="Markowitz V."/>
            <person name="Szeto E."/>
            <person name="Ivanova N."/>
            <person name="Mikhailova N."/>
            <person name="Ovchinnikova G."/>
            <person name="Pagani I."/>
            <person name="Pati A."/>
            <person name="Goodwin L."/>
            <person name="Peters L."/>
            <person name="Pitluck S."/>
            <person name="Woyke T."/>
            <person name="Kerfeld C."/>
        </authorList>
    </citation>
    <scope>NUCLEOTIDE SEQUENCE [LARGE SCALE GENOMIC DNA]</scope>
    <source>
        <strain evidence="2 3">PCC 7112</strain>
        <plasmid evidence="2 3">pOSC7112.01</plasmid>
    </source>
</reference>
<keyword evidence="1" id="KW-0472">Membrane</keyword>
<evidence type="ECO:0000313" key="3">
    <source>
        <dbReference type="Proteomes" id="UP000010478"/>
    </source>
</evidence>
<keyword evidence="1" id="KW-1133">Transmembrane helix</keyword>
<feature type="transmembrane region" description="Helical" evidence="1">
    <location>
        <begin position="41"/>
        <end position="59"/>
    </location>
</feature>
<dbReference type="AlphaFoldDB" id="K9VRL5"/>
<evidence type="ECO:0000313" key="2">
    <source>
        <dbReference type="EMBL" id="AFZ10566.1"/>
    </source>
</evidence>
<dbReference type="KEGG" id="oni:Osc7112_6416"/>
<feature type="transmembrane region" description="Helical" evidence="1">
    <location>
        <begin position="189"/>
        <end position="211"/>
    </location>
</feature>
<geneLocation type="plasmid" evidence="2 3">
    <name>pOSC7112.01</name>
</geneLocation>
<dbReference type="RefSeq" id="WP_015211738.1">
    <property type="nucleotide sequence ID" value="NC_019763.1"/>
</dbReference>